<organism evidence="2 3">
    <name type="scientific">Eiseniibacteriota bacterium</name>
    <dbReference type="NCBI Taxonomy" id="2212470"/>
    <lineage>
        <taxon>Bacteria</taxon>
        <taxon>Candidatus Eiseniibacteriota</taxon>
    </lineage>
</organism>
<reference evidence="2 3" key="1">
    <citation type="submission" date="2020-04" db="EMBL/GenBank/DDBJ databases">
        <title>Metagenomic profiling of ammonia- and methane-oxidizing microorganisms in a Dutch drinking water treatment plant.</title>
        <authorList>
            <person name="Poghosyan L."/>
            <person name="Leucker S."/>
        </authorList>
    </citation>
    <scope>NUCLEOTIDE SEQUENCE [LARGE SCALE GENOMIC DNA]</scope>
    <source>
        <strain evidence="2">S-RSF-IL-03</strain>
    </source>
</reference>
<proteinExistence type="predicted"/>
<evidence type="ECO:0000259" key="1">
    <source>
        <dbReference type="Pfam" id="PF08818"/>
    </source>
</evidence>
<accession>A0A849SRL1</accession>
<feature type="domain" description="YdhG-like" evidence="1">
    <location>
        <begin position="16"/>
        <end position="120"/>
    </location>
</feature>
<dbReference type="AlphaFoldDB" id="A0A849SRL1"/>
<name>A0A849SRL1_UNCEI</name>
<dbReference type="InterPro" id="IPR014922">
    <property type="entry name" value="YdhG-like"/>
</dbReference>
<evidence type="ECO:0000313" key="2">
    <source>
        <dbReference type="EMBL" id="NOT34675.1"/>
    </source>
</evidence>
<dbReference type="SUPFAM" id="SSF159888">
    <property type="entry name" value="YdhG-like"/>
    <property type="match status" value="1"/>
</dbReference>
<gene>
    <name evidence="2" type="ORF">HOP12_10970</name>
</gene>
<evidence type="ECO:0000313" key="3">
    <source>
        <dbReference type="Proteomes" id="UP000580839"/>
    </source>
</evidence>
<sequence length="123" mass="13689">MNEVTAFLAALEHPHKPDIEAIRAIIVSADKRIHESIRWNAPSFGIDDHFATFNLRSKAGVQVVLHRGAKVRAGLADPKIDDPNGLLKWAAKDRCVATFADAKDIQAKRVAFLAILKQWIKQL</sequence>
<dbReference type="Proteomes" id="UP000580839">
    <property type="component" value="Unassembled WGS sequence"/>
</dbReference>
<dbReference type="EMBL" id="JABFRW010000136">
    <property type="protein sequence ID" value="NOT34675.1"/>
    <property type="molecule type" value="Genomic_DNA"/>
</dbReference>
<protein>
    <submittedName>
        <fullName evidence="2">DUF1801 domain-containing protein</fullName>
    </submittedName>
</protein>
<dbReference type="Gene3D" id="3.90.1150.200">
    <property type="match status" value="1"/>
</dbReference>
<dbReference type="Pfam" id="PF08818">
    <property type="entry name" value="DUF1801"/>
    <property type="match status" value="1"/>
</dbReference>
<comment type="caution">
    <text evidence="2">The sequence shown here is derived from an EMBL/GenBank/DDBJ whole genome shotgun (WGS) entry which is preliminary data.</text>
</comment>